<reference evidence="2 3" key="1">
    <citation type="journal article" date="2015" name="Genome Biol. Evol.">
        <title>Comparative Genomics of a Bacterivorous Green Alga Reveals Evolutionary Causalities and Consequences of Phago-Mixotrophic Mode of Nutrition.</title>
        <authorList>
            <person name="Burns J.A."/>
            <person name="Paasch A."/>
            <person name="Narechania A."/>
            <person name="Kim E."/>
        </authorList>
    </citation>
    <scope>NUCLEOTIDE SEQUENCE [LARGE SCALE GENOMIC DNA]</scope>
    <source>
        <strain evidence="2 3">PLY_AMNH</strain>
    </source>
</reference>
<organism evidence="2 3">
    <name type="scientific">Cymbomonas tetramitiformis</name>
    <dbReference type="NCBI Taxonomy" id="36881"/>
    <lineage>
        <taxon>Eukaryota</taxon>
        <taxon>Viridiplantae</taxon>
        <taxon>Chlorophyta</taxon>
        <taxon>Pyramimonadophyceae</taxon>
        <taxon>Pyramimonadales</taxon>
        <taxon>Pyramimonadaceae</taxon>
        <taxon>Cymbomonas</taxon>
    </lineage>
</organism>
<evidence type="ECO:0000256" key="1">
    <source>
        <dbReference type="SAM" id="MobiDB-lite"/>
    </source>
</evidence>
<sequence>MYRRAEDHEDAVRICVPRQSNRPPFGLAEPTNVLFSVQEFFGYVQEISDLHEPGFKEHTWEDIFSDPFDLADDPGTVHFRQHKWLLEPPIGVNLQGMVLKIRDAIASGEPYHRPPELVVSDGDRRMKPQRLSPSPPAPMDKVVDMTYTEVHEPEDPPPEMPTRRDEGYSKNMLEDLIGQLTVITRELTSELVDCKDVPKLQNLVDEFFKSLERDGSPDWLVINTHLLSHFPDQLLMYGPIRGTWMYVFESFNGKIRRWVKNNAYPVQSVMQGFGRYRMVHVVRGLILVLRRRREATTNPTRPPVLRFLTTAPLRAPNTVVLGTQGKRHVLSRAETKALELWMHGNVPQYRKLKAKFDDYVTYCKRSGWGDHSRRMKRHSSKGLLACVNLSARSWFEEFAIARQLKTRRRKLVNVTSEPFSLEKHQRPEEIETDRYAMVDSIYKVDLAAKEYILVKGKWFPEFNQATTKRFAKLNSKYGPDNTAKVVYTYDPDDPETPWDTTDPFILAAQIEHQVVIKKHPVMKTAVVFDLKADFFECIDDDGSRPKEDIRNIFRVSSGKTALCMSSGKMSSEIRKTFRTSSARLPRRVSSGFQKTFHSEDVFWKPEDIISTKTSIRRSEDVF</sequence>
<protein>
    <submittedName>
        <fullName evidence="2">Uncharacterized protein</fullName>
    </submittedName>
</protein>
<feature type="compositionally biased region" description="Basic and acidic residues" evidence="1">
    <location>
        <begin position="112"/>
        <end position="126"/>
    </location>
</feature>
<feature type="region of interest" description="Disordered" evidence="1">
    <location>
        <begin position="112"/>
        <end position="141"/>
    </location>
</feature>
<dbReference type="EMBL" id="LGRX02033188">
    <property type="protein sequence ID" value="KAK3242334.1"/>
    <property type="molecule type" value="Genomic_DNA"/>
</dbReference>
<keyword evidence="3" id="KW-1185">Reference proteome</keyword>
<dbReference type="AlphaFoldDB" id="A0AAE0EW36"/>
<name>A0AAE0EW36_9CHLO</name>
<dbReference type="PANTHER" id="PTHR48258:SF6">
    <property type="entry name" value="LEUCINE-RICH REPEAT DOMAIN, L DOMAIN-CONTAINING PROTEIN"/>
    <property type="match status" value="1"/>
</dbReference>
<gene>
    <name evidence="2" type="ORF">CYMTET_47953</name>
</gene>
<accession>A0AAE0EW36</accession>
<proteinExistence type="predicted"/>
<dbReference type="Proteomes" id="UP001190700">
    <property type="component" value="Unassembled WGS sequence"/>
</dbReference>
<dbReference type="PANTHER" id="PTHR48258">
    <property type="entry name" value="DUF4218 DOMAIN-CONTAINING PROTEIN-RELATED"/>
    <property type="match status" value="1"/>
</dbReference>
<comment type="caution">
    <text evidence="2">The sequence shown here is derived from an EMBL/GenBank/DDBJ whole genome shotgun (WGS) entry which is preliminary data.</text>
</comment>
<evidence type="ECO:0000313" key="3">
    <source>
        <dbReference type="Proteomes" id="UP001190700"/>
    </source>
</evidence>
<evidence type="ECO:0000313" key="2">
    <source>
        <dbReference type="EMBL" id="KAK3242334.1"/>
    </source>
</evidence>